<name>A0A0B5F4K4_9BURK</name>
<reference evidence="4 6" key="1">
    <citation type="submission" date="2018-12" db="EMBL/GenBank/DDBJ databases">
        <title>Whole genome sequence of a Pandoraea apista isolate from a patient with cystic fibrosis.</title>
        <authorList>
            <person name="Kenna D.T."/>
            <person name="Turton J.F."/>
        </authorList>
    </citation>
    <scope>NUCLEOTIDE SEQUENCE [LARGE SCALE GENOMIC DNA]</scope>
    <source>
        <strain evidence="4 6">Pa13324</strain>
    </source>
</reference>
<dbReference type="InterPro" id="IPR036188">
    <property type="entry name" value="FAD/NAD-bd_sf"/>
</dbReference>
<dbReference type="PANTHER" id="PTHR13847:SF280">
    <property type="entry name" value="D-AMINO ACID DEHYDROGENASE"/>
    <property type="match status" value="1"/>
</dbReference>
<evidence type="ECO:0000259" key="3">
    <source>
        <dbReference type="Pfam" id="PF01266"/>
    </source>
</evidence>
<dbReference type="EMBL" id="RWHX01000008">
    <property type="protein sequence ID" value="RSK83823.1"/>
    <property type="molecule type" value="Genomic_DNA"/>
</dbReference>
<reference evidence="5 7" key="2">
    <citation type="submission" date="2019-08" db="EMBL/GenBank/DDBJ databases">
        <authorList>
            <person name="Peeters C."/>
        </authorList>
    </citation>
    <scope>NUCLEOTIDE SEQUENCE [LARGE SCALE GENOMIC DNA]</scope>
    <source>
        <strain evidence="5 7">LMG 18089</strain>
    </source>
</reference>
<dbReference type="RefSeq" id="WP_042113724.1">
    <property type="nucleotide sequence ID" value="NZ_CABPSX010000001.1"/>
</dbReference>
<evidence type="ECO:0000313" key="4">
    <source>
        <dbReference type="EMBL" id="RSK83823.1"/>
    </source>
</evidence>
<evidence type="ECO:0000313" key="6">
    <source>
        <dbReference type="Proteomes" id="UP000270216"/>
    </source>
</evidence>
<dbReference type="OrthoDB" id="9815989at2"/>
<proteinExistence type="inferred from homology"/>
<dbReference type="SUPFAM" id="SSF51905">
    <property type="entry name" value="FAD/NAD(P)-binding domain"/>
    <property type="match status" value="1"/>
</dbReference>
<gene>
    <name evidence="4" type="ORF">EJE83_07240</name>
    <name evidence="5" type="ORF">PAP18089_00301</name>
</gene>
<dbReference type="Gene3D" id="3.30.9.10">
    <property type="entry name" value="D-Amino Acid Oxidase, subunit A, domain 2"/>
    <property type="match status" value="2"/>
</dbReference>
<feature type="domain" description="FAD dependent oxidoreductase" evidence="3">
    <location>
        <begin position="10"/>
        <end position="402"/>
    </location>
</feature>
<evidence type="ECO:0000313" key="5">
    <source>
        <dbReference type="EMBL" id="VVG69348.1"/>
    </source>
</evidence>
<dbReference type="GO" id="GO:0055130">
    <property type="term" value="P:D-alanine catabolic process"/>
    <property type="evidence" value="ECO:0007669"/>
    <property type="project" value="TreeGrafter"/>
</dbReference>
<keyword evidence="2" id="KW-0560">Oxidoreductase</keyword>
<dbReference type="Pfam" id="PF01266">
    <property type="entry name" value="DAO"/>
    <property type="match status" value="1"/>
</dbReference>
<sequence length="423" mass="45241">MASVLPKQVDVAIIGAGIIGISTAWALAKAGLRVAVFEKGVIAGEQSSRNWGWIRTVGRDHKELPLAMQAIDLWKEIQARHDVGYRQTGVAYLAESDADMAGYRKWLDKALPLGVPAQLLNREQLPELFNTPSARGWIGALHCPVDGVAEPDRATKAIAALAVAEGAQVFEQTAVRCLDRQGGRASGVVTEQGRVAADAVVLAGGAWSRLFCGNTGVDFPQLKVHASVLRTTPMDAGLDLAVNGKDFTCRKRADGGYSVSQLGASVADLTPDSIRLCRQFFPAWLSEKKYLKLRVGKRFLDELMMPTRFGAEGPTPFEAHRTLDPSPGMKSIGVALDKLKQAFPAFGPAQIAHAWAGFIDVTPDAIPVISGVDDVPGFFLASGFSGHGFGIGPAAGALMADLVQGNTPRVDPYAFRLSKYTRH</sequence>
<protein>
    <submittedName>
        <fullName evidence="5">D-amino acid oxidase</fullName>
    </submittedName>
    <submittedName>
        <fullName evidence="4">FAD-binding oxidoreductase</fullName>
    </submittedName>
</protein>
<dbReference type="GeneID" id="47017033"/>
<dbReference type="AlphaFoldDB" id="A0A0B5F4K4"/>
<organism evidence="5 7">
    <name type="scientific">Pandoraea apista</name>
    <dbReference type="NCBI Taxonomy" id="93218"/>
    <lineage>
        <taxon>Bacteria</taxon>
        <taxon>Pseudomonadati</taxon>
        <taxon>Pseudomonadota</taxon>
        <taxon>Betaproteobacteria</taxon>
        <taxon>Burkholderiales</taxon>
        <taxon>Burkholderiaceae</taxon>
        <taxon>Pandoraea</taxon>
    </lineage>
</organism>
<dbReference type="EMBL" id="CABPSX010000001">
    <property type="protein sequence ID" value="VVG69348.1"/>
    <property type="molecule type" value="Genomic_DNA"/>
</dbReference>
<dbReference type="GO" id="GO:0005886">
    <property type="term" value="C:plasma membrane"/>
    <property type="evidence" value="ECO:0007669"/>
    <property type="project" value="TreeGrafter"/>
</dbReference>
<comment type="similarity">
    <text evidence="1">Belongs to the DadA oxidoreductase family.</text>
</comment>
<dbReference type="GO" id="GO:0008718">
    <property type="term" value="F:D-amino-acid dehydrogenase activity"/>
    <property type="evidence" value="ECO:0007669"/>
    <property type="project" value="TreeGrafter"/>
</dbReference>
<dbReference type="KEGG" id="papi:SG18_09110"/>
<dbReference type="Proteomes" id="UP000270216">
    <property type="component" value="Unassembled WGS sequence"/>
</dbReference>
<accession>A0A0B5F4K4</accession>
<dbReference type="GO" id="GO:0005737">
    <property type="term" value="C:cytoplasm"/>
    <property type="evidence" value="ECO:0007669"/>
    <property type="project" value="TreeGrafter"/>
</dbReference>
<dbReference type="Gene3D" id="3.50.50.60">
    <property type="entry name" value="FAD/NAD(P)-binding domain"/>
    <property type="match status" value="2"/>
</dbReference>
<keyword evidence="6" id="KW-1185">Reference proteome</keyword>
<evidence type="ECO:0000256" key="1">
    <source>
        <dbReference type="ARBA" id="ARBA00009410"/>
    </source>
</evidence>
<dbReference type="PANTHER" id="PTHR13847">
    <property type="entry name" value="SARCOSINE DEHYDROGENASE-RELATED"/>
    <property type="match status" value="1"/>
</dbReference>
<dbReference type="InterPro" id="IPR006076">
    <property type="entry name" value="FAD-dep_OxRdtase"/>
</dbReference>
<evidence type="ECO:0000256" key="2">
    <source>
        <dbReference type="ARBA" id="ARBA00023002"/>
    </source>
</evidence>
<dbReference type="Proteomes" id="UP000364291">
    <property type="component" value="Unassembled WGS sequence"/>
</dbReference>
<dbReference type="STRING" id="93218.XM39_09310"/>
<evidence type="ECO:0000313" key="7">
    <source>
        <dbReference type="Proteomes" id="UP000364291"/>
    </source>
</evidence>